<dbReference type="Proteomes" id="UP000600918">
    <property type="component" value="Unassembled WGS sequence"/>
</dbReference>
<organism evidence="1 2">
    <name type="scientific">Vespula pensylvanica</name>
    <name type="common">Western yellow jacket</name>
    <name type="synonym">Wasp</name>
    <dbReference type="NCBI Taxonomy" id="30213"/>
    <lineage>
        <taxon>Eukaryota</taxon>
        <taxon>Metazoa</taxon>
        <taxon>Ecdysozoa</taxon>
        <taxon>Arthropoda</taxon>
        <taxon>Hexapoda</taxon>
        <taxon>Insecta</taxon>
        <taxon>Pterygota</taxon>
        <taxon>Neoptera</taxon>
        <taxon>Endopterygota</taxon>
        <taxon>Hymenoptera</taxon>
        <taxon>Apocrita</taxon>
        <taxon>Aculeata</taxon>
        <taxon>Vespoidea</taxon>
        <taxon>Vespidae</taxon>
        <taxon>Vespinae</taxon>
        <taxon>Vespula</taxon>
    </lineage>
</organism>
<evidence type="ECO:0000313" key="1">
    <source>
        <dbReference type="EMBL" id="KAF7425584.1"/>
    </source>
</evidence>
<evidence type="ECO:0000313" key="2">
    <source>
        <dbReference type="Proteomes" id="UP000600918"/>
    </source>
</evidence>
<name>A0A834P348_VESPE</name>
<dbReference type="AlphaFoldDB" id="A0A834P348"/>
<comment type="caution">
    <text evidence="1">The sequence shown here is derived from an EMBL/GenBank/DDBJ whole genome shotgun (WGS) entry which is preliminary data.</text>
</comment>
<sequence length="128" mass="14354">MAAKEMTATTFQHANTSFIIIAKEECASMLEDLSNKINNKHHEVHTHPLLSIFKMAEVAVKLPYSNDGRSMSRNSCSYLFDLDTKRAFSDIPLSIRNRSRIQKVNMNRNTQFAAGPATVLQSLPNDLG</sequence>
<dbReference type="EMBL" id="JACSDY010000006">
    <property type="protein sequence ID" value="KAF7425584.1"/>
    <property type="molecule type" value="Genomic_DNA"/>
</dbReference>
<gene>
    <name evidence="1" type="ORF">H0235_008022</name>
</gene>
<keyword evidence="2" id="KW-1185">Reference proteome</keyword>
<accession>A0A834P348</accession>
<protein>
    <submittedName>
        <fullName evidence="1">Uncharacterized protein</fullName>
    </submittedName>
</protein>
<proteinExistence type="predicted"/>
<reference evidence="1" key="1">
    <citation type="journal article" date="2020" name="G3 (Bethesda)">
        <title>High-Quality Assemblies for Three Invasive Social Wasps from the &lt;i&gt;Vespula&lt;/i&gt; Genus.</title>
        <authorList>
            <person name="Harrop T.W.R."/>
            <person name="Guhlin J."/>
            <person name="McLaughlin G.M."/>
            <person name="Permina E."/>
            <person name="Stockwell P."/>
            <person name="Gilligan J."/>
            <person name="Le Lec M.F."/>
            <person name="Gruber M.A.M."/>
            <person name="Quinn O."/>
            <person name="Lovegrove M."/>
            <person name="Duncan E.J."/>
            <person name="Remnant E.J."/>
            <person name="Van Eeckhoven J."/>
            <person name="Graham B."/>
            <person name="Knapp R.A."/>
            <person name="Langford K.W."/>
            <person name="Kronenberg Z."/>
            <person name="Press M.O."/>
            <person name="Eacker S.M."/>
            <person name="Wilson-Rankin E.E."/>
            <person name="Purcell J."/>
            <person name="Lester P.J."/>
            <person name="Dearden P.K."/>
        </authorList>
    </citation>
    <scope>NUCLEOTIDE SEQUENCE</scope>
    <source>
        <strain evidence="1">Volc-1</strain>
    </source>
</reference>